<dbReference type="InterPro" id="IPR055945">
    <property type="entry name" value="DUF7523"/>
</dbReference>
<dbReference type="RefSeq" id="WP_379744877.1">
    <property type="nucleotide sequence ID" value="NZ_JBHSVN010000001.1"/>
</dbReference>
<protein>
    <submittedName>
        <fullName evidence="1">Uncharacterized protein</fullName>
    </submittedName>
</protein>
<dbReference type="EMBL" id="JBHSXL010000009">
    <property type="protein sequence ID" value="MFC6893344.1"/>
    <property type="molecule type" value="Genomic_DNA"/>
</dbReference>
<evidence type="ECO:0000313" key="2">
    <source>
        <dbReference type="Proteomes" id="UP001596296"/>
    </source>
</evidence>
<accession>A0ABD5V019</accession>
<organism evidence="1 2">
    <name type="scientific">Halopenitus salinus</name>
    <dbReference type="NCBI Taxonomy" id="1198295"/>
    <lineage>
        <taxon>Archaea</taxon>
        <taxon>Methanobacteriati</taxon>
        <taxon>Methanobacteriota</taxon>
        <taxon>Stenosarchaea group</taxon>
        <taxon>Halobacteria</taxon>
        <taxon>Halobacteriales</taxon>
        <taxon>Haloferacaceae</taxon>
        <taxon>Halopenitus</taxon>
    </lineage>
</organism>
<name>A0ABD5V019_9EURY</name>
<dbReference type="Proteomes" id="UP001596296">
    <property type="component" value="Unassembled WGS sequence"/>
</dbReference>
<sequence length="173" mass="17721">MSLAADAREAVRARPFVHAGLCAGVLNYAAAATWLIDDPKLDLPDEPEAVATALRRFEADLPEHDRVPTSASVSMRSGVSVANSGDDSDGDVLSIAGIGLERGGSATAIVADGDLDANALAYVLRRLAIDGIEVEAAGIAEGTCLVLVGRREGVSALRTIEDAIEAVPSVVGS</sequence>
<dbReference type="Pfam" id="PF24367">
    <property type="entry name" value="DUF7523"/>
    <property type="match status" value="1"/>
</dbReference>
<dbReference type="AlphaFoldDB" id="A0ABD5V019"/>
<evidence type="ECO:0000313" key="1">
    <source>
        <dbReference type="EMBL" id="MFC6893344.1"/>
    </source>
</evidence>
<keyword evidence="2" id="KW-1185">Reference proteome</keyword>
<proteinExistence type="predicted"/>
<comment type="caution">
    <text evidence="1">The sequence shown here is derived from an EMBL/GenBank/DDBJ whole genome shotgun (WGS) entry which is preliminary data.</text>
</comment>
<reference evidence="1 2" key="1">
    <citation type="journal article" date="2019" name="Int. J. Syst. Evol. Microbiol.">
        <title>The Global Catalogue of Microorganisms (GCM) 10K type strain sequencing project: providing services to taxonomists for standard genome sequencing and annotation.</title>
        <authorList>
            <consortium name="The Broad Institute Genomics Platform"/>
            <consortium name="The Broad Institute Genome Sequencing Center for Infectious Disease"/>
            <person name="Wu L."/>
            <person name="Ma J."/>
        </authorList>
    </citation>
    <scope>NUCLEOTIDE SEQUENCE [LARGE SCALE GENOMIC DNA]</scope>
    <source>
        <strain evidence="1 2">SKJ47</strain>
    </source>
</reference>
<gene>
    <name evidence="1" type="ORF">ACFQE9_12115</name>
</gene>